<dbReference type="CDD" id="cd21036">
    <property type="entry name" value="WH_MUS81"/>
    <property type="match status" value="1"/>
</dbReference>
<comment type="caution">
    <text evidence="16">The sequence shown here is derived from an EMBL/GenBank/DDBJ whole genome shotgun (WGS) entry which is preliminary data.</text>
</comment>
<dbReference type="FunFam" id="1.10.10.10:FF:000307">
    <property type="entry name" value="Crossover junction endonuclease MUS81"/>
    <property type="match status" value="1"/>
</dbReference>
<keyword evidence="9 13" id="KW-0460">Magnesium</keyword>
<dbReference type="EMBL" id="CABITT030000007">
    <property type="protein sequence ID" value="VVB11021.1"/>
    <property type="molecule type" value="Genomic_DNA"/>
</dbReference>
<proteinExistence type="inferred from homology"/>
<dbReference type="GO" id="GO:0031573">
    <property type="term" value="P:mitotic intra-S DNA damage checkpoint signaling"/>
    <property type="evidence" value="ECO:0007669"/>
    <property type="project" value="TreeGrafter"/>
</dbReference>
<comment type="subunit">
    <text evidence="13">Interacts with EME1.</text>
</comment>
<evidence type="ECO:0000313" key="17">
    <source>
        <dbReference type="Proteomes" id="UP000489600"/>
    </source>
</evidence>
<dbReference type="GO" id="GO:0006308">
    <property type="term" value="P:DNA catabolic process"/>
    <property type="evidence" value="ECO:0007669"/>
    <property type="project" value="UniProtKB-UniRule"/>
</dbReference>
<keyword evidence="10 13" id="KW-0233">DNA recombination</keyword>
<reference evidence="16" key="1">
    <citation type="submission" date="2019-07" db="EMBL/GenBank/DDBJ databases">
        <authorList>
            <person name="Dittberner H."/>
        </authorList>
    </citation>
    <scope>NUCLEOTIDE SEQUENCE [LARGE SCALE GENOMIC DNA]</scope>
</reference>
<evidence type="ECO:0000256" key="5">
    <source>
        <dbReference type="ARBA" id="ARBA00022723"/>
    </source>
</evidence>
<dbReference type="GO" id="GO:0003677">
    <property type="term" value="F:DNA binding"/>
    <property type="evidence" value="ECO:0007669"/>
    <property type="project" value="UniProtKB-UniRule"/>
</dbReference>
<dbReference type="PANTHER" id="PTHR13451:SF0">
    <property type="entry name" value="CROSSOVER JUNCTION ENDONUCLEASE MUS81"/>
    <property type="match status" value="1"/>
</dbReference>
<dbReference type="GO" id="GO:0048476">
    <property type="term" value="C:Holliday junction resolvase complex"/>
    <property type="evidence" value="ECO:0007669"/>
    <property type="project" value="UniProtKB-UniRule"/>
</dbReference>
<dbReference type="InterPro" id="IPR036388">
    <property type="entry name" value="WH-like_DNA-bd_sf"/>
</dbReference>
<keyword evidence="11 13" id="KW-0234">DNA repair</keyword>
<dbReference type="GO" id="GO:0046872">
    <property type="term" value="F:metal ion binding"/>
    <property type="evidence" value="ECO:0007669"/>
    <property type="project" value="UniProtKB-UniRule"/>
</dbReference>
<dbReference type="GO" id="GO:0005634">
    <property type="term" value="C:nucleus"/>
    <property type="evidence" value="ECO:0007669"/>
    <property type="project" value="UniProtKB-SubCell"/>
</dbReference>
<keyword evidence="6 13" id="KW-0255">Endonuclease</keyword>
<dbReference type="Gene3D" id="1.10.10.10">
    <property type="entry name" value="Winged helix-like DNA-binding domain superfamily/Winged helix DNA-binding domain"/>
    <property type="match status" value="1"/>
</dbReference>
<accession>A0A565CBU7</accession>
<dbReference type="Proteomes" id="UP000489600">
    <property type="component" value="Unassembled WGS sequence"/>
</dbReference>
<evidence type="ECO:0000256" key="4">
    <source>
        <dbReference type="ARBA" id="ARBA00022722"/>
    </source>
</evidence>
<evidence type="ECO:0000256" key="14">
    <source>
        <dbReference type="SAM" id="MobiDB-lite"/>
    </source>
</evidence>
<evidence type="ECO:0000256" key="9">
    <source>
        <dbReference type="ARBA" id="ARBA00022842"/>
    </source>
</evidence>
<dbReference type="GO" id="GO:0000712">
    <property type="term" value="P:resolution of meiotic recombination intermediates"/>
    <property type="evidence" value="ECO:0007669"/>
    <property type="project" value="TreeGrafter"/>
</dbReference>
<evidence type="ECO:0000256" key="1">
    <source>
        <dbReference type="ARBA" id="ARBA00001946"/>
    </source>
</evidence>
<dbReference type="GO" id="GO:0048257">
    <property type="term" value="F:3'-flap endonuclease activity"/>
    <property type="evidence" value="ECO:0007669"/>
    <property type="project" value="TreeGrafter"/>
</dbReference>
<gene>
    <name evidence="16" type="ORF">ANE_LOCUS21465</name>
</gene>
<comment type="cofactor">
    <cofactor evidence="1 13">
        <name>Mg(2+)</name>
        <dbReference type="ChEBI" id="CHEBI:18420"/>
    </cofactor>
</comment>
<evidence type="ECO:0000256" key="13">
    <source>
        <dbReference type="RuleBase" id="RU369042"/>
    </source>
</evidence>
<dbReference type="OrthoDB" id="5963188at2759"/>
<sequence length="183" mass="20265">MKGYFDTETANSEQEDLPEHPAGKKTKERKRYIPQRNSVAYALLITLHRGTPNEKDFMRKQQLIDAADASGLSHAPVAPEKGKGKAGLGISKREWYSGWSCMTTLIQKGLVVKSSNPAKYMLTVEGREVAKECIMRSGLLNSHDDVSDDEMDFAQPFADPKSKADSAGPSRAQTCMVFSKHMI</sequence>
<evidence type="ECO:0000256" key="2">
    <source>
        <dbReference type="ARBA" id="ARBA00004123"/>
    </source>
</evidence>
<evidence type="ECO:0000256" key="8">
    <source>
        <dbReference type="ARBA" id="ARBA00022801"/>
    </source>
</evidence>
<protein>
    <recommendedName>
        <fullName evidence="13">Crossover junction endonuclease MUS81</fullName>
        <ecNumber evidence="13">3.1.22.-</ecNumber>
    </recommendedName>
</protein>
<dbReference type="InterPro" id="IPR047417">
    <property type="entry name" value="WHD_MUS81"/>
</dbReference>
<keyword evidence="5 13" id="KW-0479">Metal-binding</keyword>
<comment type="similarity">
    <text evidence="3 13">Belongs to the XPF family.</text>
</comment>
<dbReference type="Pfam" id="PF21136">
    <property type="entry name" value="WHD_MUS81"/>
    <property type="match status" value="1"/>
</dbReference>
<comment type="subcellular location">
    <subcellularLocation>
        <location evidence="2 13">Nucleus</location>
    </subcellularLocation>
</comment>
<dbReference type="EC" id="3.1.22.-" evidence="13"/>
<dbReference type="AlphaFoldDB" id="A0A565CBU7"/>
<evidence type="ECO:0000256" key="7">
    <source>
        <dbReference type="ARBA" id="ARBA00022763"/>
    </source>
</evidence>
<comment type="function">
    <text evidence="13">Interacts with EME1 to form a DNA structure-specific endonuclease with substrate preference for branched DNA structures with a 5'-end at the branch nick. Typical substrates include 3'-flap structures, D-loops, replication forks and nicked Holliday junctions. May be required in mitosis for the processing of stalled or collapsed replication fork intermediates. May be required in meiosis for the repair of meiosis-specific double strand breaks subsequent to single-end invasion (SEI).</text>
</comment>
<dbReference type="PANTHER" id="PTHR13451">
    <property type="entry name" value="CLASS II CROSSOVER JUNCTION ENDONUCLEASE MUS81"/>
    <property type="match status" value="1"/>
</dbReference>
<feature type="region of interest" description="Disordered" evidence="14">
    <location>
        <begin position="1"/>
        <end position="30"/>
    </location>
</feature>
<keyword evidence="7 13" id="KW-0227">DNA damage</keyword>
<evidence type="ECO:0000256" key="10">
    <source>
        <dbReference type="ARBA" id="ARBA00023172"/>
    </source>
</evidence>
<evidence type="ECO:0000256" key="3">
    <source>
        <dbReference type="ARBA" id="ARBA00010015"/>
    </source>
</evidence>
<keyword evidence="17" id="KW-1185">Reference proteome</keyword>
<dbReference type="GO" id="GO:0008821">
    <property type="term" value="F:crossover junction DNA endonuclease activity"/>
    <property type="evidence" value="ECO:0007669"/>
    <property type="project" value="UniProtKB-UniRule"/>
</dbReference>
<dbReference type="InterPro" id="IPR033309">
    <property type="entry name" value="Mus81"/>
</dbReference>
<evidence type="ECO:0000256" key="11">
    <source>
        <dbReference type="ARBA" id="ARBA00023204"/>
    </source>
</evidence>
<organism evidence="16 17">
    <name type="scientific">Arabis nemorensis</name>
    <dbReference type="NCBI Taxonomy" id="586526"/>
    <lineage>
        <taxon>Eukaryota</taxon>
        <taxon>Viridiplantae</taxon>
        <taxon>Streptophyta</taxon>
        <taxon>Embryophyta</taxon>
        <taxon>Tracheophyta</taxon>
        <taxon>Spermatophyta</taxon>
        <taxon>Magnoliopsida</taxon>
        <taxon>eudicotyledons</taxon>
        <taxon>Gunneridae</taxon>
        <taxon>Pentapetalae</taxon>
        <taxon>rosids</taxon>
        <taxon>malvids</taxon>
        <taxon>Brassicales</taxon>
        <taxon>Brassicaceae</taxon>
        <taxon>Arabideae</taxon>
        <taxon>Arabis</taxon>
    </lineage>
</organism>
<evidence type="ECO:0000313" key="16">
    <source>
        <dbReference type="EMBL" id="VVB11021.1"/>
    </source>
</evidence>
<evidence type="ECO:0000259" key="15">
    <source>
        <dbReference type="Pfam" id="PF21136"/>
    </source>
</evidence>
<evidence type="ECO:0000256" key="6">
    <source>
        <dbReference type="ARBA" id="ARBA00022759"/>
    </source>
</evidence>
<dbReference type="GO" id="GO:0000727">
    <property type="term" value="P:double-strand break repair via break-induced replication"/>
    <property type="evidence" value="ECO:0007669"/>
    <property type="project" value="UniProtKB-UniRule"/>
</dbReference>
<keyword evidence="12 13" id="KW-0539">Nucleus</keyword>
<evidence type="ECO:0000256" key="12">
    <source>
        <dbReference type="ARBA" id="ARBA00023242"/>
    </source>
</evidence>
<keyword evidence="8 13" id="KW-0378">Hydrolase</keyword>
<keyword evidence="4 13" id="KW-0540">Nuclease</keyword>
<name>A0A565CBU7_9BRAS</name>
<feature type="domain" description="MUS81 winged helix" evidence="15">
    <location>
        <begin position="34"/>
        <end position="131"/>
    </location>
</feature>